<evidence type="ECO:0008006" key="4">
    <source>
        <dbReference type="Google" id="ProtNLM"/>
    </source>
</evidence>
<evidence type="ECO:0000313" key="3">
    <source>
        <dbReference type="Proteomes" id="UP000289856"/>
    </source>
</evidence>
<sequence length="441" mass="51350">MCTVKASGIGRKTLHDEVYFVYYEKSRINPKAMVARGIHAIRDYTGDYYKVETSYKDVAHYLFEPGKATKRVRYYWANGWETRKAVTTETLNMMRYKRCYYSPESIATAAHGTQFQYSTWEKYDAGDRVEFFALAAKYPCIEYLTKLGLRKIVEDKLVGNDLYRTINWRGKTLQKVLRLDKKEINEIRTSNLSIDASTLRFYHKSKHRSKTLTITEAYKLKDIDYCDSELEAMLSRFSFEHVKKYLLKQMGNGNHYRSGSLVLTAWRDYIKDCRHLGIELDKDHIFLPNDLHAAHQNTIQKVKIKADRSLNMKIATRLKDLDKYRFEFAGFILRPAKSSNELFDEGKVLQHCVGGYAKNYAEGKTDIFVIRKADRPETPFYTMEIREGKIIQTYGMKNSPPTDELAAFIETFTASKLSKKKRKNKGKTKIAQPDNRQEVAV</sequence>
<dbReference type="Pfam" id="PF14284">
    <property type="entry name" value="PcfJ"/>
    <property type="match status" value="1"/>
</dbReference>
<evidence type="ECO:0000313" key="2">
    <source>
        <dbReference type="EMBL" id="BBI32019.1"/>
    </source>
</evidence>
<reference evidence="2 3" key="1">
    <citation type="submission" date="2019-01" db="EMBL/GenBank/DDBJ databases">
        <title>Complete genome sequence of Cohnella hallensis HS21 isolated from Korean fir (Abies koreana) rhizospheric soil.</title>
        <authorList>
            <person name="Jiang L."/>
            <person name="Kang S.W."/>
            <person name="Kim S."/>
            <person name="Jung J."/>
            <person name="Kim C.Y."/>
            <person name="Kim D.H."/>
            <person name="Kim S.W."/>
            <person name="Lee J."/>
        </authorList>
    </citation>
    <scope>NUCLEOTIDE SEQUENCE [LARGE SCALE GENOMIC DNA]</scope>
    <source>
        <strain evidence="2 3">HS21</strain>
    </source>
</reference>
<dbReference type="EMBL" id="AP019400">
    <property type="protein sequence ID" value="BBI32019.1"/>
    <property type="molecule type" value="Genomic_DNA"/>
</dbReference>
<proteinExistence type="predicted"/>
<accession>A0A3T1D1X3</accession>
<protein>
    <recommendedName>
        <fullName evidence="4">PcfJ-like protein</fullName>
    </recommendedName>
</protein>
<feature type="region of interest" description="Disordered" evidence="1">
    <location>
        <begin position="419"/>
        <end position="441"/>
    </location>
</feature>
<organism evidence="2 3">
    <name type="scientific">Cohnella abietis</name>
    <dbReference type="NCBI Taxonomy" id="2507935"/>
    <lineage>
        <taxon>Bacteria</taxon>
        <taxon>Bacillati</taxon>
        <taxon>Bacillota</taxon>
        <taxon>Bacilli</taxon>
        <taxon>Bacillales</taxon>
        <taxon>Paenibacillaceae</taxon>
        <taxon>Cohnella</taxon>
    </lineage>
</organism>
<keyword evidence="3" id="KW-1185">Reference proteome</keyword>
<feature type="compositionally biased region" description="Basic residues" evidence="1">
    <location>
        <begin position="419"/>
        <end position="428"/>
    </location>
</feature>
<dbReference type="Proteomes" id="UP000289856">
    <property type="component" value="Chromosome"/>
</dbReference>
<dbReference type="InterPro" id="IPR025586">
    <property type="entry name" value="PcfJ"/>
</dbReference>
<name>A0A3T1D1X3_9BACL</name>
<evidence type="ECO:0000256" key="1">
    <source>
        <dbReference type="SAM" id="MobiDB-lite"/>
    </source>
</evidence>
<dbReference type="OrthoDB" id="1802755at2"/>
<dbReference type="KEGG" id="cohn:KCTCHS21_14180"/>
<gene>
    <name evidence="2" type="ORF">KCTCHS21_14180</name>
</gene>
<dbReference type="AlphaFoldDB" id="A0A3T1D1X3"/>
<dbReference type="RefSeq" id="WP_157993974.1">
    <property type="nucleotide sequence ID" value="NZ_AP019400.1"/>
</dbReference>